<comment type="caution">
    <text evidence="2">The sequence shown here is derived from an EMBL/GenBank/DDBJ whole genome shotgun (WGS) entry which is preliminary data.</text>
</comment>
<reference evidence="2 3" key="1">
    <citation type="submission" date="2016-06" db="EMBL/GenBank/DDBJ databases">
        <title>Evolution of pathogenesis and genome organization in the Tremellales.</title>
        <authorList>
            <person name="Cuomo C."/>
            <person name="Litvintseva A."/>
            <person name="Heitman J."/>
            <person name="Chen Y."/>
            <person name="Sun S."/>
            <person name="Springer D."/>
            <person name="Dromer F."/>
            <person name="Young S."/>
            <person name="Zeng Q."/>
            <person name="Chapman S."/>
            <person name="Gujja S."/>
            <person name="Saif S."/>
            <person name="Birren B."/>
        </authorList>
    </citation>
    <scope>NUCLEOTIDE SEQUENCE [LARGE SCALE GENOMIC DNA]</scope>
    <source>
        <strain evidence="2 3">ATCC 28783</strain>
    </source>
</reference>
<organism evidence="2 3">
    <name type="scientific">Tremella mesenterica</name>
    <name type="common">Jelly fungus</name>
    <dbReference type="NCBI Taxonomy" id="5217"/>
    <lineage>
        <taxon>Eukaryota</taxon>
        <taxon>Fungi</taxon>
        <taxon>Dikarya</taxon>
        <taxon>Basidiomycota</taxon>
        <taxon>Agaricomycotina</taxon>
        <taxon>Tremellomycetes</taxon>
        <taxon>Tremellales</taxon>
        <taxon>Tremellaceae</taxon>
        <taxon>Tremella</taxon>
    </lineage>
</organism>
<dbReference type="OrthoDB" id="2563644at2759"/>
<dbReference type="VEuPathDB" id="FungiDB:TREMEDRAFT_57045"/>
<evidence type="ECO:0000256" key="1">
    <source>
        <dbReference type="SAM" id="MobiDB-lite"/>
    </source>
</evidence>
<keyword evidence="3" id="KW-1185">Reference proteome</keyword>
<name>A0A4Q1BKH0_TREME</name>
<dbReference type="InParanoid" id="A0A4Q1BKH0"/>
<dbReference type="AlphaFoldDB" id="A0A4Q1BKH0"/>
<protein>
    <submittedName>
        <fullName evidence="2">Uncharacterized protein</fullName>
    </submittedName>
</protein>
<feature type="region of interest" description="Disordered" evidence="1">
    <location>
        <begin position="169"/>
        <end position="205"/>
    </location>
</feature>
<proteinExistence type="predicted"/>
<dbReference type="EMBL" id="SDIL01000054">
    <property type="protein sequence ID" value="RXK38062.1"/>
    <property type="molecule type" value="Genomic_DNA"/>
</dbReference>
<dbReference type="Proteomes" id="UP000289152">
    <property type="component" value="Unassembled WGS sequence"/>
</dbReference>
<accession>A0A4Q1BKH0</accession>
<evidence type="ECO:0000313" key="2">
    <source>
        <dbReference type="EMBL" id="RXK38062.1"/>
    </source>
</evidence>
<dbReference type="VEuPathDB" id="FungiDB:TREMEDRAFT_71731"/>
<evidence type="ECO:0000313" key="3">
    <source>
        <dbReference type="Proteomes" id="UP000289152"/>
    </source>
</evidence>
<gene>
    <name evidence="2" type="ORF">M231_04621</name>
</gene>
<sequence>MELSNQAVDAAFPDLPPLHSIDNIESLHPAYGRKGEEASDAEAALEALRAAINSNIDDEFPPSHPASPPGTVAEAEARHHVGSVAVKIVQKVEELSRSIEETGEMLQNMERHRNLLLQSNKRQMDIVKQILSDLTDSDGQAFIDPTLYLPSRADFDDLQARYDALVATQPGHKKKKSKKETQKMVELPPPESITPPIDGRTPSGRKKRSLKLEHLVHKMANRRLGVEYLITHFEARGTRDLPPPGSVPPSAEESINQVQEFRPDFRADVAHPSVRPFLDQVWEDVVYDWENGVGIGEPDVDREKIREAVGVYWVRLGKRYDEQMARERGEVHKDEIIRRKQNQYRRQQSLLARRTAAFDNSPLNQCRFRSLYRTLLTIDFAPATNDRPDPSRAYSEDEWNAYRKVALGSKGADAHEIIDQFWVSPAVRSLLNLLDVSATDQIARARRKGRPKAPAPTFHLPSSLWDRTSLPLIRPKDSQGLPMSGAPGLILFKFHVDPQVQRDNPEWAEGLYDTPPIPDSDALFPSLSEVMSSARHQHLIIRAQIAKQAADVTPLGPEEIQDVLNRTEEMDMDPDGSFELVTDGGEATEGLSTLVDIQELGPPSIGDGQIVGPSPGSSVRARKQAKRSAAELPGGAAMPVAKRLRDDETGDEGGELEVIEDVSFLGI</sequence>